<feature type="signal peptide" evidence="1">
    <location>
        <begin position="1"/>
        <end position="18"/>
    </location>
</feature>
<reference evidence="2 3" key="1">
    <citation type="submission" date="2018-10" db="EMBL/GenBank/DDBJ databases">
        <title>Robbsia sp. DHC34, isolated from soil.</title>
        <authorList>
            <person name="Gao Z.-H."/>
            <person name="Qiu L.-H."/>
        </authorList>
    </citation>
    <scope>NUCLEOTIDE SEQUENCE [LARGE SCALE GENOMIC DNA]</scope>
    <source>
        <strain evidence="2 3">DHC34</strain>
    </source>
</reference>
<keyword evidence="1" id="KW-0732">Signal</keyword>
<proteinExistence type="predicted"/>
<protein>
    <submittedName>
        <fullName evidence="2">Uncharacterized protein</fullName>
    </submittedName>
</protein>
<name>A0A494Y722_9BURK</name>
<dbReference type="EMBL" id="RBZU01000002">
    <property type="protein sequence ID" value="RKP57872.1"/>
    <property type="molecule type" value="Genomic_DNA"/>
</dbReference>
<keyword evidence="3" id="KW-1185">Reference proteome</keyword>
<dbReference type="Proteomes" id="UP000270342">
    <property type="component" value="Unassembled WGS sequence"/>
</dbReference>
<dbReference type="AlphaFoldDB" id="A0A494Y722"/>
<evidence type="ECO:0000313" key="2">
    <source>
        <dbReference type="EMBL" id="RKP57872.1"/>
    </source>
</evidence>
<comment type="caution">
    <text evidence="2">The sequence shown here is derived from an EMBL/GenBank/DDBJ whole genome shotgun (WGS) entry which is preliminary data.</text>
</comment>
<dbReference type="OrthoDB" id="8943325at2"/>
<accession>A0A494Y722</accession>
<organism evidence="2 3">
    <name type="scientific">Pararobbsia silviterrae</name>
    <dbReference type="NCBI Taxonomy" id="1792498"/>
    <lineage>
        <taxon>Bacteria</taxon>
        <taxon>Pseudomonadati</taxon>
        <taxon>Pseudomonadota</taxon>
        <taxon>Betaproteobacteria</taxon>
        <taxon>Burkholderiales</taxon>
        <taxon>Burkholderiaceae</taxon>
        <taxon>Pararobbsia</taxon>
    </lineage>
</organism>
<evidence type="ECO:0000313" key="3">
    <source>
        <dbReference type="Proteomes" id="UP000270342"/>
    </source>
</evidence>
<gene>
    <name evidence="2" type="ORF">D7S86_05805</name>
</gene>
<sequence>MNKPLLAALLGAVSFALAGVSVDAAAQAGAPAPKPSTVKKVKKSKKAQAKAAAKVDPMPDGAETWNCAEGTALYLKGDMSRDMVMTLHWKDRNYKLPRVITTTGADRFYDTATGLDLVVIPTKAMLFDDTGDRERLADECKTDDMAHNGALAPTQSNALKNGQ</sequence>
<evidence type="ECO:0000256" key="1">
    <source>
        <dbReference type="SAM" id="SignalP"/>
    </source>
</evidence>
<feature type="chain" id="PRO_5019774229" evidence="1">
    <location>
        <begin position="19"/>
        <end position="163"/>
    </location>
</feature>
<dbReference type="RefSeq" id="WP_121085227.1">
    <property type="nucleotide sequence ID" value="NZ_RBZU01000002.1"/>
</dbReference>